<dbReference type="AlphaFoldDB" id="A0A6A4R0A0"/>
<evidence type="ECO:0000256" key="1">
    <source>
        <dbReference type="SAM" id="MobiDB-lite"/>
    </source>
</evidence>
<evidence type="ECO:0000259" key="3">
    <source>
        <dbReference type="PROSITE" id="PS50222"/>
    </source>
</evidence>
<evidence type="ECO:0000256" key="2">
    <source>
        <dbReference type="SAM" id="SignalP"/>
    </source>
</evidence>
<keyword evidence="4" id="KW-0808">Transferase</keyword>
<sequence length="67" mass="7845">MLYFICFFTSLVSPLMEMSLTRYMHDGRIDYNEFVDMMQSGNANMGKRGRKRSSSFSVRFSEPQLVC</sequence>
<gene>
    <name evidence="4" type="ORF">Lalb_Chr02g0154301</name>
</gene>
<feature type="region of interest" description="Disordered" evidence="1">
    <location>
        <begin position="45"/>
        <end position="67"/>
    </location>
</feature>
<dbReference type="Gene3D" id="1.10.238.10">
    <property type="entry name" value="EF-hand"/>
    <property type="match status" value="1"/>
</dbReference>
<feature type="chain" id="PRO_5025615201" evidence="2">
    <location>
        <begin position="18"/>
        <end position="67"/>
    </location>
</feature>
<keyword evidence="4" id="KW-0723">Serine/threonine-protein kinase</keyword>
<feature type="domain" description="EF-hand" evidence="3">
    <location>
        <begin position="25"/>
        <end position="44"/>
    </location>
</feature>
<keyword evidence="5" id="KW-1185">Reference proteome</keyword>
<accession>A0A6A4R0A0</accession>
<dbReference type="GO" id="GO:0004674">
    <property type="term" value="F:protein serine/threonine kinase activity"/>
    <property type="evidence" value="ECO:0007669"/>
    <property type="project" value="UniProtKB-KW"/>
</dbReference>
<dbReference type="PROSITE" id="PS50222">
    <property type="entry name" value="EF_HAND_2"/>
    <property type="match status" value="1"/>
</dbReference>
<dbReference type="GO" id="GO:0005509">
    <property type="term" value="F:calcium ion binding"/>
    <property type="evidence" value="ECO:0007669"/>
    <property type="project" value="InterPro"/>
</dbReference>
<comment type="caution">
    <text evidence="4">The sequence shown here is derived from an EMBL/GenBank/DDBJ whole genome shotgun (WGS) entry which is preliminary data.</text>
</comment>
<evidence type="ECO:0000313" key="4">
    <source>
        <dbReference type="EMBL" id="KAE9619540.1"/>
    </source>
</evidence>
<proteinExistence type="predicted"/>
<feature type="signal peptide" evidence="2">
    <location>
        <begin position="1"/>
        <end position="17"/>
    </location>
</feature>
<protein>
    <submittedName>
        <fullName evidence="4">Putative non-specific serine/threonine protein kinase</fullName>
    </submittedName>
</protein>
<dbReference type="EMBL" id="WOCE01000002">
    <property type="protein sequence ID" value="KAE9619540.1"/>
    <property type="molecule type" value="Genomic_DNA"/>
</dbReference>
<dbReference type="InterPro" id="IPR002048">
    <property type="entry name" value="EF_hand_dom"/>
</dbReference>
<reference evidence="5" key="1">
    <citation type="journal article" date="2020" name="Nat. Commun.">
        <title>Genome sequence of the cluster root forming white lupin.</title>
        <authorList>
            <person name="Hufnagel B."/>
            <person name="Marques A."/>
            <person name="Soriano A."/>
            <person name="Marques L."/>
            <person name="Divol F."/>
            <person name="Doumas P."/>
            <person name="Sallet E."/>
            <person name="Mancinotti D."/>
            <person name="Carrere S."/>
            <person name="Marande W."/>
            <person name="Arribat S."/>
            <person name="Keller J."/>
            <person name="Huneau C."/>
            <person name="Blein T."/>
            <person name="Aime D."/>
            <person name="Laguerre M."/>
            <person name="Taylor J."/>
            <person name="Schubert V."/>
            <person name="Nelson M."/>
            <person name="Geu-Flores F."/>
            <person name="Crespi M."/>
            <person name="Gallardo-Guerrero K."/>
            <person name="Delaux P.-M."/>
            <person name="Salse J."/>
            <person name="Berges H."/>
            <person name="Guyot R."/>
            <person name="Gouzy J."/>
            <person name="Peret B."/>
        </authorList>
    </citation>
    <scope>NUCLEOTIDE SEQUENCE [LARGE SCALE GENOMIC DNA]</scope>
    <source>
        <strain evidence="5">cv. Amiga</strain>
    </source>
</reference>
<organism evidence="4 5">
    <name type="scientific">Lupinus albus</name>
    <name type="common">White lupine</name>
    <name type="synonym">Lupinus termis</name>
    <dbReference type="NCBI Taxonomy" id="3870"/>
    <lineage>
        <taxon>Eukaryota</taxon>
        <taxon>Viridiplantae</taxon>
        <taxon>Streptophyta</taxon>
        <taxon>Embryophyta</taxon>
        <taxon>Tracheophyta</taxon>
        <taxon>Spermatophyta</taxon>
        <taxon>Magnoliopsida</taxon>
        <taxon>eudicotyledons</taxon>
        <taxon>Gunneridae</taxon>
        <taxon>Pentapetalae</taxon>
        <taxon>rosids</taxon>
        <taxon>fabids</taxon>
        <taxon>Fabales</taxon>
        <taxon>Fabaceae</taxon>
        <taxon>Papilionoideae</taxon>
        <taxon>50 kb inversion clade</taxon>
        <taxon>genistoids sensu lato</taxon>
        <taxon>core genistoids</taxon>
        <taxon>Genisteae</taxon>
        <taxon>Lupinus</taxon>
    </lineage>
</organism>
<keyword evidence="4" id="KW-0418">Kinase</keyword>
<keyword evidence="2" id="KW-0732">Signal</keyword>
<dbReference type="Proteomes" id="UP000447434">
    <property type="component" value="Chromosome 2"/>
</dbReference>
<name>A0A6A4R0A0_LUPAL</name>
<evidence type="ECO:0000313" key="5">
    <source>
        <dbReference type="Proteomes" id="UP000447434"/>
    </source>
</evidence>